<evidence type="ECO:0000313" key="7">
    <source>
        <dbReference type="EnsemblMetazoa" id="XP_019771911.1"/>
    </source>
</evidence>
<dbReference type="GO" id="GO:0005886">
    <property type="term" value="C:plasma membrane"/>
    <property type="evidence" value="ECO:0007669"/>
    <property type="project" value="TreeGrafter"/>
</dbReference>
<feature type="transmembrane region" description="Helical" evidence="6">
    <location>
        <begin position="305"/>
        <end position="330"/>
    </location>
</feature>
<dbReference type="InterPro" id="IPR051951">
    <property type="entry name" value="UNC-93_regulatory"/>
</dbReference>
<reference evidence="8" key="1">
    <citation type="journal article" date="2013" name="Genome Biol.">
        <title>Draft genome of the mountain pine beetle, Dendroctonus ponderosae Hopkins, a major forest pest.</title>
        <authorList>
            <person name="Keeling C.I."/>
            <person name="Yuen M.M."/>
            <person name="Liao N.Y."/>
            <person name="Docking T.R."/>
            <person name="Chan S.K."/>
            <person name="Taylor G.A."/>
            <person name="Palmquist D.L."/>
            <person name="Jackman S.D."/>
            <person name="Nguyen A."/>
            <person name="Li M."/>
            <person name="Henderson H."/>
            <person name="Janes J.K."/>
            <person name="Zhao Y."/>
            <person name="Pandoh P."/>
            <person name="Moore R."/>
            <person name="Sperling F.A."/>
            <person name="Huber D.P."/>
            <person name="Birol I."/>
            <person name="Jones S.J."/>
            <person name="Bohlmann J."/>
        </authorList>
    </citation>
    <scope>NUCLEOTIDE SEQUENCE</scope>
</reference>
<keyword evidence="5 6" id="KW-0472">Membrane</keyword>
<feature type="transmembrane region" description="Helical" evidence="6">
    <location>
        <begin position="409"/>
        <end position="429"/>
    </location>
</feature>
<dbReference type="GO" id="GO:0055120">
    <property type="term" value="C:striated muscle dense body"/>
    <property type="evidence" value="ECO:0007669"/>
    <property type="project" value="TreeGrafter"/>
</dbReference>
<dbReference type="Proteomes" id="UP000019118">
    <property type="component" value="Unassembled WGS sequence"/>
</dbReference>
<keyword evidence="3 6" id="KW-0812">Transmembrane</keyword>
<dbReference type="GO" id="GO:0043266">
    <property type="term" value="P:regulation of potassium ion transport"/>
    <property type="evidence" value="ECO:0007669"/>
    <property type="project" value="TreeGrafter"/>
</dbReference>
<dbReference type="InterPro" id="IPR036259">
    <property type="entry name" value="MFS_trans_sf"/>
</dbReference>
<keyword evidence="8" id="KW-1185">Reference proteome</keyword>
<keyword evidence="4 6" id="KW-1133">Transmembrane helix</keyword>
<dbReference type="GeneID" id="109545579"/>
<feature type="transmembrane region" description="Helical" evidence="6">
    <location>
        <begin position="474"/>
        <end position="491"/>
    </location>
</feature>
<comment type="similarity">
    <text evidence="2">Belongs to the unc-93 family.</text>
</comment>
<organism evidence="7 8">
    <name type="scientific">Dendroctonus ponderosae</name>
    <name type="common">Mountain pine beetle</name>
    <dbReference type="NCBI Taxonomy" id="77166"/>
    <lineage>
        <taxon>Eukaryota</taxon>
        <taxon>Metazoa</taxon>
        <taxon>Ecdysozoa</taxon>
        <taxon>Arthropoda</taxon>
        <taxon>Hexapoda</taxon>
        <taxon>Insecta</taxon>
        <taxon>Pterygota</taxon>
        <taxon>Neoptera</taxon>
        <taxon>Endopterygota</taxon>
        <taxon>Coleoptera</taxon>
        <taxon>Polyphaga</taxon>
        <taxon>Cucujiformia</taxon>
        <taxon>Curculionidae</taxon>
        <taxon>Scolytinae</taxon>
        <taxon>Dendroctonus</taxon>
    </lineage>
</organism>
<evidence type="ECO:0000256" key="4">
    <source>
        <dbReference type="ARBA" id="ARBA00022989"/>
    </source>
</evidence>
<reference evidence="7" key="2">
    <citation type="submission" date="2024-08" db="UniProtKB">
        <authorList>
            <consortium name="EnsemblMetazoa"/>
        </authorList>
    </citation>
    <scope>IDENTIFICATION</scope>
</reference>
<evidence type="ECO:0000256" key="2">
    <source>
        <dbReference type="ARBA" id="ARBA00009172"/>
    </source>
</evidence>
<dbReference type="Gene3D" id="1.20.1250.20">
    <property type="entry name" value="MFS general substrate transporter like domains"/>
    <property type="match status" value="1"/>
</dbReference>
<proteinExistence type="inferred from homology"/>
<comment type="subcellular location">
    <subcellularLocation>
        <location evidence="1">Membrane</location>
        <topology evidence="1">Multi-pass membrane protein</topology>
    </subcellularLocation>
</comment>
<accession>A0AAR5QFE6</accession>
<name>A0AAR5QFE6_DENPD</name>
<feature type="transmembrane region" description="Helical" evidence="6">
    <location>
        <begin position="350"/>
        <end position="373"/>
    </location>
</feature>
<feature type="transmembrane region" description="Helical" evidence="6">
    <location>
        <begin position="80"/>
        <end position="104"/>
    </location>
</feature>
<dbReference type="KEGG" id="dpa:109545579"/>
<feature type="transmembrane region" description="Helical" evidence="6">
    <location>
        <begin position="135"/>
        <end position="152"/>
    </location>
</feature>
<evidence type="ECO:0000256" key="6">
    <source>
        <dbReference type="SAM" id="Phobius"/>
    </source>
</evidence>
<feature type="transmembrane region" description="Helical" evidence="6">
    <location>
        <begin position="164"/>
        <end position="187"/>
    </location>
</feature>
<evidence type="ECO:0008006" key="9">
    <source>
        <dbReference type="Google" id="ProtNLM"/>
    </source>
</evidence>
<feature type="transmembrane region" description="Helical" evidence="6">
    <location>
        <begin position="263"/>
        <end position="285"/>
    </location>
</feature>
<dbReference type="GO" id="GO:0006937">
    <property type="term" value="P:regulation of muscle contraction"/>
    <property type="evidence" value="ECO:0007669"/>
    <property type="project" value="TreeGrafter"/>
</dbReference>
<evidence type="ECO:0000313" key="8">
    <source>
        <dbReference type="Proteomes" id="UP000019118"/>
    </source>
</evidence>
<dbReference type="AlphaFoldDB" id="A0AAR5QFE6"/>
<evidence type="ECO:0000256" key="1">
    <source>
        <dbReference type="ARBA" id="ARBA00004141"/>
    </source>
</evidence>
<feature type="transmembrane region" description="Helical" evidence="6">
    <location>
        <begin position="385"/>
        <end position="403"/>
    </location>
</feature>
<dbReference type="InterPro" id="IPR010291">
    <property type="entry name" value="Ion_channel_UNC-93"/>
</dbReference>
<sequence length="525" mass="57103">MVYSISDKVQEKNDCSEAEMDSKFQRVNSDENDSPIQFSPKEQWRIWKNVLVVGFAFMLQFTAFWGASNLQSSVNAEASLGTFTLAAIYGSLILSNIFLPVIVIRWLGVKWTICLAFLVYVPFIMAQFYPRFYTMIPAGLAVGFGGGPLWCAKCTYLTILSEAYAKVTGVGADITVTRFFGVFFLFYQFSQVWGNLISSAVLSSEGPAVAALSNSTLNNITFADVFNVSTASRNSEEICGANFCPGTVVEAIPNLAPPSTSKINTITGIYLACMIAAVLAVAFGVDSVKRYDQGRKGSGSDISGLRLLAVIVKQLANPYQILILPITMFIGAEQAFLAADFTSAFVSCGWGISNIGFVMICFGVCNGIASIFIGGIIKITGRSPVVCLALSLHVALIVTLLVWKPSEQAKLTFFIIAGLWGFCDAIWLVQINSLYGILFPGKEEAAYSNFRLWESTGSVITYIYSPYLCIDVKLSLLLCLLIIGACGYTAVEVIEWKGKDGELGGKREFKLVKSGEKEKSLEVAD</sequence>
<evidence type="ECO:0000256" key="3">
    <source>
        <dbReference type="ARBA" id="ARBA00022692"/>
    </source>
</evidence>
<dbReference type="GO" id="GO:0015459">
    <property type="term" value="F:potassium channel regulator activity"/>
    <property type="evidence" value="ECO:0007669"/>
    <property type="project" value="TreeGrafter"/>
</dbReference>
<dbReference type="SUPFAM" id="SSF103473">
    <property type="entry name" value="MFS general substrate transporter"/>
    <property type="match status" value="1"/>
</dbReference>
<feature type="transmembrane region" description="Helical" evidence="6">
    <location>
        <begin position="111"/>
        <end position="129"/>
    </location>
</feature>
<dbReference type="EnsemblMetazoa" id="XM_019916352.1">
    <property type="protein sequence ID" value="XP_019771911.1"/>
    <property type="gene ID" value="LOC109545579"/>
</dbReference>
<evidence type="ECO:0000256" key="5">
    <source>
        <dbReference type="ARBA" id="ARBA00023136"/>
    </source>
</evidence>
<protein>
    <recommendedName>
        <fullName evidence="9">UNC93-like protein</fullName>
    </recommendedName>
</protein>
<feature type="transmembrane region" description="Helical" evidence="6">
    <location>
        <begin position="50"/>
        <end position="68"/>
    </location>
</feature>
<dbReference type="PANTHER" id="PTHR19444:SF50">
    <property type="match status" value="1"/>
</dbReference>
<dbReference type="Pfam" id="PF05978">
    <property type="entry name" value="UNC-93"/>
    <property type="match status" value="1"/>
</dbReference>
<dbReference type="PANTHER" id="PTHR19444">
    <property type="entry name" value="UNC-93 RELATED"/>
    <property type="match status" value="1"/>
</dbReference>